<dbReference type="EMBL" id="MN739452">
    <property type="protein sequence ID" value="QHT05319.1"/>
    <property type="molecule type" value="Genomic_DNA"/>
</dbReference>
<proteinExistence type="predicted"/>
<feature type="compositionally biased region" description="Basic residues" evidence="1">
    <location>
        <begin position="10"/>
        <end position="26"/>
    </location>
</feature>
<evidence type="ECO:0000256" key="1">
    <source>
        <dbReference type="SAM" id="MobiDB-lite"/>
    </source>
</evidence>
<organism evidence="2">
    <name type="scientific">viral metagenome</name>
    <dbReference type="NCBI Taxonomy" id="1070528"/>
    <lineage>
        <taxon>unclassified sequences</taxon>
        <taxon>metagenomes</taxon>
        <taxon>organismal metagenomes</taxon>
    </lineage>
</organism>
<evidence type="ECO:0000313" key="2">
    <source>
        <dbReference type="EMBL" id="QHT05319.1"/>
    </source>
</evidence>
<reference evidence="2" key="1">
    <citation type="journal article" date="2020" name="Nature">
        <title>Giant virus diversity and host interactions through global metagenomics.</title>
        <authorList>
            <person name="Schulz F."/>
            <person name="Roux S."/>
            <person name="Paez-Espino D."/>
            <person name="Jungbluth S."/>
            <person name="Walsh D.A."/>
            <person name="Denef V.J."/>
            <person name="McMahon K.D."/>
            <person name="Konstantinidis K.T."/>
            <person name="Eloe-Fadrosh E.A."/>
            <person name="Kyrpides N.C."/>
            <person name="Woyke T."/>
        </authorList>
    </citation>
    <scope>NUCLEOTIDE SEQUENCE</scope>
    <source>
        <strain evidence="2">GVMAG-M-3300021375-17</strain>
    </source>
</reference>
<feature type="region of interest" description="Disordered" evidence="1">
    <location>
        <begin position="1"/>
        <end position="26"/>
    </location>
</feature>
<protein>
    <submittedName>
        <fullName evidence="2">Uncharacterized protein</fullName>
    </submittedName>
</protein>
<name>A0A6C0CNP0_9ZZZZ</name>
<dbReference type="AlphaFoldDB" id="A0A6C0CNP0"/>
<sequence>MTNKGTNKNRNFHNKKNITRRRRKGRLGKKIIGGDTNCNYKSESPFITEVPNVERNNLDNFIKTTMGPNSAKTMEPYPFQYFNAFAKTVAILMEEAVSEICKTAINTPDFEKDFRNVILNTYTHAMDGINWGKDKYYQEIKESILYSHTLDLDDLGESDKKSLIEPYDKQKSVMTIFLNQMKSDDIIVNTLLDCFNEESLNKAITDICSSKEQNIMSKMAEIVESIENITIKELTSKVSVDFNKEKMKETLKNVHVVLEDESSLNP</sequence>
<accession>A0A6C0CNP0</accession>